<keyword evidence="2" id="KW-1185">Reference proteome</keyword>
<reference evidence="1 2" key="1">
    <citation type="journal article" date="2021" name="BMC Biol.">
        <title>Horizontally acquired antibacterial genes associated with adaptive radiation of ladybird beetles.</title>
        <authorList>
            <person name="Li H.S."/>
            <person name="Tang X.F."/>
            <person name="Huang Y.H."/>
            <person name="Xu Z.Y."/>
            <person name="Chen M.L."/>
            <person name="Du X.Y."/>
            <person name="Qiu B.Y."/>
            <person name="Chen P.T."/>
            <person name="Zhang W."/>
            <person name="Slipinski A."/>
            <person name="Escalona H.E."/>
            <person name="Waterhouse R.M."/>
            <person name="Zwick A."/>
            <person name="Pang H."/>
        </authorList>
    </citation>
    <scope>NUCLEOTIDE SEQUENCE [LARGE SCALE GENOMIC DNA]</scope>
    <source>
        <strain evidence="1">SYSU2018</strain>
    </source>
</reference>
<accession>A0ABD2PCW2</accession>
<gene>
    <name evidence="1" type="ORF">HHI36_003241</name>
</gene>
<dbReference type="AlphaFoldDB" id="A0ABD2PCW2"/>
<proteinExistence type="predicted"/>
<comment type="caution">
    <text evidence="1">The sequence shown here is derived from an EMBL/GenBank/DDBJ whole genome shotgun (WGS) entry which is preliminary data.</text>
</comment>
<dbReference type="EMBL" id="JABFTP020000185">
    <property type="protein sequence ID" value="KAL3288808.1"/>
    <property type="molecule type" value="Genomic_DNA"/>
</dbReference>
<dbReference type="Proteomes" id="UP001516400">
    <property type="component" value="Unassembled WGS sequence"/>
</dbReference>
<evidence type="ECO:0000313" key="1">
    <source>
        <dbReference type="EMBL" id="KAL3288808.1"/>
    </source>
</evidence>
<evidence type="ECO:0000313" key="2">
    <source>
        <dbReference type="Proteomes" id="UP001516400"/>
    </source>
</evidence>
<protein>
    <submittedName>
        <fullName evidence="1">Uncharacterized protein</fullName>
    </submittedName>
</protein>
<sequence>MCCGLADSAILGAEVCANGVSDHTAQVLTYRIDTDISITKSIYARWFSEENYNMLYLLLSKENWYDIYKPSRVHKEYKSSDVQEGFENVIGTLRFYIDQAFPHRRFECWITSGIKISSQILKMLYSLTISNPHPDNINFYKNSEVYQKPILAAKKLHNDEIFRRAENKSRAVWGILNGNVGNHGASGKTDMEILVDGHLVKSLDSTSAYFNEYLIDIPKKIKNKIPDVPGGFANMRAINETRYPRDKFSKVLVQFRHNELISP</sequence>
<name>A0ABD2PCW2_9CUCU</name>
<organism evidence="1 2">
    <name type="scientific">Cryptolaemus montrouzieri</name>
    <dbReference type="NCBI Taxonomy" id="559131"/>
    <lineage>
        <taxon>Eukaryota</taxon>
        <taxon>Metazoa</taxon>
        <taxon>Ecdysozoa</taxon>
        <taxon>Arthropoda</taxon>
        <taxon>Hexapoda</taxon>
        <taxon>Insecta</taxon>
        <taxon>Pterygota</taxon>
        <taxon>Neoptera</taxon>
        <taxon>Endopterygota</taxon>
        <taxon>Coleoptera</taxon>
        <taxon>Polyphaga</taxon>
        <taxon>Cucujiformia</taxon>
        <taxon>Coccinelloidea</taxon>
        <taxon>Coccinellidae</taxon>
        <taxon>Scymninae</taxon>
        <taxon>Scymnini</taxon>
        <taxon>Cryptolaemus</taxon>
    </lineage>
</organism>